<name>A0A6P1NZ72_9BACT</name>
<dbReference type="Pfam" id="PF25967">
    <property type="entry name" value="RND-MFP_C"/>
    <property type="match status" value="1"/>
</dbReference>
<feature type="region of interest" description="Disordered" evidence="5">
    <location>
        <begin position="31"/>
        <end position="62"/>
    </location>
</feature>
<dbReference type="SUPFAM" id="SSF111369">
    <property type="entry name" value="HlyD-like secretion proteins"/>
    <property type="match status" value="1"/>
</dbReference>
<dbReference type="Proteomes" id="UP000464214">
    <property type="component" value="Chromosome"/>
</dbReference>
<dbReference type="InterPro" id="IPR058627">
    <property type="entry name" value="MdtA-like_C"/>
</dbReference>
<dbReference type="InterPro" id="IPR006143">
    <property type="entry name" value="RND_pump_MFP"/>
</dbReference>
<gene>
    <name evidence="11" type="ORF">GU926_06840</name>
</gene>
<dbReference type="InterPro" id="IPR058625">
    <property type="entry name" value="MdtA-like_BSH"/>
</dbReference>
<accession>A0A6P1NZ72</accession>
<keyword evidence="6" id="KW-0812">Transmembrane</keyword>
<dbReference type="Gene3D" id="2.40.30.170">
    <property type="match status" value="1"/>
</dbReference>
<feature type="domain" description="CusB-like beta-barrel" evidence="9">
    <location>
        <begin position="222"/>
        <end position="292"/>
    </location>
</feature>
<dbReference type="Gene3D" id="2.40.50.100">
    <property type="match status" value="1"/>
</dbReference>
<dbReference type="RefSeq" id="WP_160690293.1">
    <property type="nucleotide sequence ID" value="NZ_CP047897.1"/>
</dbReference>
<evidence type="ECO:0000256" key="2">
    <source>
        <dbReference type="ARBA" id="ARBA00009477"/>
    </source>
</evidence>
<keyword evidence="3" id="KW-0813">Transport</keyword>
<evidence type="ECO:0000256" key="6">
    <source>
        <dbReference type="SAM" id="Phobius"/>
    </source>
</evidence>
<dbReference type="GO" id="GO:1990281">
    <property type="term" value="C:efflux pump complex"/>
    <property type="evidence" value="ECO:0007669"/>
    <property type="project" value="TreeGrafter"/>
</dbReference>
<feature type="domain" description="Multidrug resistance protein MdtA-like C-terminal permuted SH3" evidence="10">
    <location>
        <begin position="299"/>
        <end position="357"/>
    </location>
</feature>
<comment type="similarity">
    <text evidence="2">Belongs to the membrane fusion protein (MFP) (TC 8.A.1) family.</text>
</comment>
<protein>
    <submittedName>
        <fullName evidence="11">Efflux RND transporter periplasmic adaptor subunit</fullName>
    </submittedName>
</protein>
<evidence type="ECO:0000256" key="5">
    <source>
        <dbReference type="SAM" id="MobiDB-lite"/>
    </source>
</evidence>
<keyword evidence="12" id="KW-1185">Reference proteome</keyword>
<dbReference type="NCBIfam" id="TIGR01730">
    <property type="entry name" value="RND_mfp"/>
    <property type="match status" value="1"/>
</dbReference>
<dbReference type="InterPro" id="IPR058624">
    <property type="entry name" value="MdtA-like_HH"/>
</dbReference>
<feature type="coiled-coil region" evidence="4">
    <location>
        <begin position="160"/>
        <end position="187"/>
    </location>
</feature>
<proteinExistence type="inferred from homology"/>
<sequence>MKIKHIVYTLLILGFGALVYYRISANKELAGAGGGPGGSGKPGAGGPGGGKGGPGGGGGMPMRVSGIVVAPQQFANSLQVTGSIEANEQVEIRGQVSGLVRSISFQEGSNVSKGQTLVKIDDSELRAQLAQAQTKRSLTAENERRARLLLEKEAISREEYDVARADLRTAQAQIQLIQAQIAKTTIKAPFSGKVGLRSISVGSFLSPETVVANLVSINPIKISFSVPEKYANSVRTNTQIQFTVAGSNEKYTATVYAIEPGIEATTRTLQLRARANNANGELRPGSFANVVLPLTTINDAILIPTEAVVPVQNGKKVFVSEGGKAKEVMIETTTRTEKELLVTSGLSAGDTVLTTGVMSLKAGSPVRVAIAKN</sequence>
<feature type="compositionally biased region" description="Gly residues" evidence="5">
    <location>
        <begin position="31"/>
        <end position="60"/>
    </location>
</feature>
<keyword evidence="6" id="KW-1133">Transmembrane helix</keyword>
<keyword evidence="4" id="KW-0175">Coiled coil</keyword>
<reference evidence="11 12" key="1">
    <citation type="submission" date="2020-01" db="EMBL/GenBank/DDBJ databases">
        <authorList>
            <person name="Kim M."/>
        </authorList>
    </citation>
    <scope>NUCLEOTIDE SEQUENCE [LARGE SCALE GENOMIC DNA]</scope>
    <source>
        <strain evidence="11 12">BT10</strain>
    </source>
</reference>
<comment type="subcellular location">
    <subcellularLocation>
        <location evidence="1">Cell envelope</location>
    </subcellularLocation>
</comment>
<dbReference type="GO" id="GO:0015562">
    <property type="term" value="F:efflux transmembrane transporter activity"/>
    <property type="evidence" value="ECO:0007669"/>
    <property type="project" value="TreeGrafter"/>
</dbReference>
<organism evidence="11 12">
    <name type="scientific">Nibribacter ruber</name>
    <dbReference type="NCBI Taxonomy" id="2698458"/>
    <lineage>
        <taxon>Bacteria</taxon>
        <taxon>Pseudomonadati</taxon>
        <taxon>Bacteroidota</taxon>
        <taxon>Cytophagia</taxon>
        <taxon>Cytophagales</taxon>
        <taxon>Hymenobacteraceae</taxon>
        <taxon>Nibribacter</taxon>
    </lineage>
</organism>
<evidence type="ECO:0000256" key="4">
    <source>
        <dbReference type="SAM" id="Coils"/>
    </source>
</evidence>
<feature type="domain" description="Multidrug resistance protein MdtA-like alpha-helical hairpin" evidence="7">
    <location>
        <begin position="124"/>
        <end position="186"/>
    </location>
</feature>
<evidence type="ECO:0000313" key="11">
    <source>
        <dbReference type="EMBL" id="QHL87161.1"/>
    </source>
</evidence>
<feature type="transmembrane region" description="Helical" evidence="6">
    <location>
        <begin position="6"/>
        <end position="23"/>
    </location>
</feature>
<evidence type="ECO:0000313" key="12">
    <source>
        <dbReference type="Proteomes" id="UP000464214"/>
    </source>
</evidence>
<evidence type="ECO:0000256" key="3">
    <source>
        <dbReference type="ARBA" id="ARBA00022448"/>
    </source>
</evidence>
<dbReference type="Pfam" id="PF25876">
    <property type="entry name" value="HH_MFP_RND"/>
    <property type="match status" value="1"/>
</dbReference>
<evidence type="ECO:0000259" key="10">
    <source>
        <dbReference type="Pfam" id="PF25967"/>
    </source>
</evidence>
<dbReference type="Gene3D" id="1.10.287.470">
    <property type="entry name" value="Helix hairpin bin"/>
    <property type="match status" value="1"/>
</dbReference>
<dbReference type="EMBL" id="CP047897">
    <property type="protein sequence ID" value="QHL87161.1"/>
    <property type="molecule type" value="Genomic_DNA"/>
</dbReference>
<dbReference type="InterPro" id="IPR058792">
    <property type="entry name" value="Beta-barrel_RND_2"/>
</dbReference>
<dbReference type="KEGG" id="nib:GU926_06840"/>
<evidence type="ECO:0000256" key="1">
    <source>
        <dbReference type="ARBA" id="ARBA00004196"/>
    </source>
</evidence>
<evidence type="ECO:0000259" key="8">
    <source>
        <dbReference type="Pfam" id="PF25917"/>
    </source>
</evidence>
<dbReference type="Pfam" id="PF25954">
    <property type="entry name" value="Beta-barrel_RND_2"/>
    <property type="match status" value="1"/>
</dbReference>
<dbReference type="Pfam" id="PF25917">
    <property type="entry name" value="BSH_RND"/>
    <property type="match status" value="1"/>
</dbReference>
<dbReference type="Gene3D" id="2.40.420.20">
    <property type="match status" value="1"/>
</dbReference>
<keyword evidence="6" id="KW-0472">Membrane</keyword>
<dbReference type="AlphaFoldDB" id="A0A6P1NZ72"/>
<feature type="domain" description="Multidrug resistance protein MdtA-like barrel-sandwich hybrid" evidence="8">
    <location>
        <begin position="88"/>
        <end position="207"/>
    </location>
</feature>
<evidence type="ECO:0000259" key="9">
    <source>
        <dbReference type="Pfam" id="PF25954"/>
    </source>
</evidence>
<dbReference type="PANTHER" id="PTHR30469:SF36">
    <property type="entry name" value="BLL3903 PROTEIN"/>
    <property type="match status" value="1"/>
</dbReference>
<dbReference type="PANTHER" id="PTHR30469">
    <property type="entry name" value="MULTIDRUG RESISTANCE PROTEIN MDTA"/>
    <property type="match status" value="1"/>
</dbReference>
<evidence type="ECO:0000259" key="7">
    <source>
        <dbReference type="Pfam" id="PF25876"/>
    </source>
</evidence>